<dbReference type="STRING" id="671987.R0KA49"/>
<dbReference type="HOGENOM" id="CLU_002639_8_3_1"/>
<dbReference type="RefSeq" id="XP_008022519.1">
    <property type="nucleotide sequence ID" value="XM_008024328.1"/>
</dbReference>
<feature type="domain" description="Heterokaryon incompatibility" evidence="1">
    <location>
        <begin position="67"/>
        <end position="221"/>
    </location>
</feature>
<feature type="non-terminal residue" evidence="2">
    <location>
        <position position="426"/>
    </location>
</feature>
<proteinExistence type="predicted"/>
<reference evidence="2 3" key="1">
    <citation type="journal article" date="2012" name="PLoS Pathog.">
        <title>Diverse lifestyles and strategies of plant pathogenesis encoded in the genomes of eighteen Dothideomycetes fungi.</title>
        <authorList>
            <person name="Ohm R.A."/>
            <person name="Feau N."/>
            <person name="Henrissat B."/>
            <person name="Schoch C.L."/>
            <person name="Horwitz B.A."/>
            <person name="Barry K.W."/>
            <person name="Condon B.J."/>
            <person name="Copeland A.C."/>
            <person name="Dhillon B."/>
            <person name="Glaser F."/>
            <person name="Hesse C.N."/>
            <person name="Kosti I."/>
            <person name="LaButti K."/>
            <person name="Lindquist E.A."/>
            <person name="Lucas S."/>
            <person name="Salamov A.A."/>
            <person name="Bradshaw R.E."/>
            <person name="Ciuffetti L."/>
            <person name="Hamelin R.C."/>
            <person name="Kema G.H.J."/>
            <person name="Lawrence C."/>
            <person name="Scott J.A."/>
            <person name="Spatafora J.W."/>
            <person name="Turgeon B.G."/>
            <person name="de Wit P.J.G.M."/>
            <person name="Zhong S."/>
            <person name="Goodwin S.B."/>
            <person name="Grigoriev I.V."/>
        </authorList>
    </citation>
    <scope>NUCLEOTIDE SEQUENCE [LARGE SCALE GENOMIC DNA]</scope>
    <source>
        <strain evidence="3">28A</strain>
    </source>
</reference>
<accession>R0KA49</accession>
<gene>
    <name evidence="2" type="ORF">SETTUDRAFT_68839</name>
</gene>
<dbReference type="InterPro" id="IPR010730">
    <property type="entry name" value="HET"/>
</dbReference>
<dbReference type="PANTHER" id="PTHR33112">
    <property type="entry name" value="DOMAIN PROTEIN, PUTATIVE-RELATED"/>
    <property type="match status" value="1"/>
</dbReference>
<protein>
    <recommendedName>
        <fullName evidence="1">Heterokaryon incompatibility domain-containing protein</fullName>
    </recommendedName>
</protein>
<keyword evidence="3" id="KW-1185">Reference proteome</keyword>
<sequence length="426" mass="49479">DHTCSHESLQTAATWLRACVQSHTQCNALEYSESWYPTRLLYLDESDGNKDYVRLIRTAEQRPDGPYATLSHRWGNARPLQLTYSMASDPNHQFSMASMPKTFREAIQASRRLGIQYLWIDSLCIIQEGDDRRDWYHEAGLMNKVYMHSYINISAADAEDSTKGLFRSRLPLLVGRHRVTVKTNTLGPDAELVDCLMTDFLLWRRTMETSPLNNRGWIFQERYLAPRVLYFCRNQLFWECKVHTVCETFPTGLPSIGWNFGNVSVKTWERQHGIMPPGVRDDSWIRFWDQSIVFLYSRMDLTVPTDRLIALSGIAKYFMARVQDTYVAGMWRRRLEESLLWFVDPGSPEPRTRPRPTPYRSPSWSWASVDGTIMPIWHSKGREGIIHVEDVVLSYATDDTLGAVSGGWLDLRGSLKPMRLYEDEEW</sequence>
<dbReference type="GeneID" id="19405345"/>
<feature type="non-terminal residue" evidence="2">
    <location>
        <position position="1"/>
    </location>
</feature>
<dbReference type="EMBL" id="KB908504">
    <property type="protein sequence ID" value="EOA89853.1"/>
    <property type="molecule type" value="Genomic_DNA"/>
</dbReference>
<organism evidence="2 3">
    <name type="scientific">Exserohilum turcicum (strain 28A)</name>
    <name type="common">Northern leaf blight fungus</name>
    <name type="synonym">Setosphaeria turcica</name>
    <dbReference type="NCBI Taxonomy" id="671987"/>
    <lineage>
        <taxon>Eukaryota</taxon>
        <taxon>Fungi</taxon>
        <taxon>Dikarya</taxon>
        <taxon>Ascomycota</taxon>
        <taxon>Pezizomycotina</taxon>
        <taxon>Dothideomycetes</taxon>
        <taxon>Pleosporomycetidae</taxon>
        <taxon>Pleosporales</taxon>
        <taxon>Pleosporineae</taxon>
        <taxon>Pleosporaceae</taxon>
        <taxon>Exserohilum</taxon>
    </lineage>
</organism>
<reference evidence="2 3" key="2">
    <citation type="journal article" date="2013" name="PLoS Genet.">
        <title>Comparative genome structure, secondary metabolite, and effector coding capacity across Cochliobolus pathogens.</title>
        <authorList>
            <person name="Condon B.J."/>
            <person name="Leng Y."/>
            <person name="Wu D."/>
            <person name="Bushley K.E."/>
            <person name="Ohm R.A."/>
            <person name="Otillar R."/>
            <person name="Martin J."/>
            <person name="Schackwitz W."/>
            <person name="Grimwood J."/>
            <person name="MohdZainudin N."/>
            <person name="Xue C."/>
            <person name="Wang R."/>
            <person name="Manning V.A."/>
            <person name="Dhillon B."/>
            <person name="Tu Z.J."/>
            <person name="Steffenson B.J."/>
            <person name="Salamov A."/>
            <person name="Sun H."/>
            <person name="Lowry S."/>
            <person name="LaButti K."/>
            <person name="Han J."/>
            <person name="Copeland A."/>
            <person name="Lindquist E."/>
            <person name="Barry K."/>
            <person name="Schmutz J."/>
            <person name="Baker S.E."/>
            <person name="Ciuffetti L.M."/>
            <person name="Grigoriev I.V."/>
            <person name="Zhong S."/>
            <person name="Turgeon B.G."/>
        </authorList>
    </citation>
    <scope>NUCLEOTIDE SEQUENCE [LARGE SCALE GENOMIC DNA]</scope>
    <source>
        <strain evidence="3">28A</strain>
    </source>
</reference>
<name>R0KA49_EXST2</name>
<evidence type="ECO:0000259" key="1">
    <source>
        <dbReference type="Pfam" id="PF06985"/>
    </source>
</evidence>
<dbReference type="OrthoDB" id="5362512at2759"/>
<evidence type="ECO:0000313" key="3">
    <source>
        <dbReference type="Proteomes" id="UP000016935"/>
    </source>
</evidence>
<dbReference type="AlphaFoldDB" id="R0KA49"/>
<dbReference type="eggNOG" id="ENOG502S8TM">
    <property type="taxonomic scope" value="Eukaryota"/>
</dbReference>
<evidence type="ECO:0000313" key="2">
    <source>
        <dbReference type="EMBL" id="EOA89853.1"/>
    </source>
</evidence>
<dbReference type="Proteomes" id="UP000016935">
    <property type="component" value="Unassembled WGS sequence"/>
</dbReference>
<dbReference type="PANTHER" id="PTHR33112:SF11">
    <property type="entry name" value="HETEROKARYON INCOMPATIBILITY DOMAIN-CONTAINING PROTEIN"/>
    <property type="match status" value="1"/>
</dbReference>
<dbReference type="Pfam" id="PF06985">
    <property type="entry name" value="HET"/>
    <property type="match status" value="1"/>
</dbReference>